<dbReference type="RefSeq" id="WP_087487271.1">
    <property type="nucleotide sequence ID" value="NZ_CP015579.1"/>
</dbReference>
<organism evidence="9 12">
    <name type="scientific">Tatumella citrea</name>
    <name type="common">Pantoea citrea</name>
    <dbReference type="NCBI Taxonomy" id="53336"/>
    <lineage>
        <taxon>Bacteria</taxon>
        <taxon>Pseudomonadati</taxon>
        <taxon>Pseudomonadota</taxon>
        <taxon>Gammaproteobacteria</taxon>
        <taxon>Enterobacterales</taxon>
        <taxon>Erwiniaceae</taxon>
        <taxon>Tatumella</taxon>
    </lineage>
</organism>
<keyword evidence="3" id="KW-0813">Transport</keyword>
<evidence type="ECO:0000256" key="1">
    <source>
        <dbReference type="ARBA" id="ARBA00004651"/>
    </source>
</evidence>
<evidence type="ECO:0000256" key="4">
    <source>
        <dbReference type="ARBA" id="ARBA00022475"/>
    </source>
</evidence>
<gene>
    <name evidence="9" type="ORF">A7K98_03160</name>
    <name evidence="10" type="ORF">A7K99_03160</name>
</gene>
<sequence length="304" mass="33248">MTAYEIMPRVAYLIAVSMIGWYASRKFKINSKDIANLLIYIFSPIVCFVLILNSPAGVGYAMYSVVFYVVSCIAAFLALFVGRFLWKDNRANLFGAAGGQGNVGYFVLPLAIGLLGGTPDGAAAISIVVFAKVASSIYEFTAAYYITARGLYSVKTSLIRVAKMPTLHAAILALILKYFHFELPGFIKSGVDGFVGGYSTLGMMIIGMSLARFDKLVPDWKFAFYSIIWKQGLYALVIILIFRQFHLQTYEYVVMVMLACNPLPANIAAVASALDVHPEKAAFAIMVSTILAVITVPVTIWLAM</sequence>
<dbReference type="EMBL" id="CP015581">
    <property type="protein sequence ID" value="ARU96919.1"/>
    <property type="molecule type" value="Genomic_DNA"/>
</dbReference>
<keyword evidence="7 8" id="KW-0472">Membrane</keyword>
<dbReference type="InterPro" id="IPR038770">
    <property type="entry name" value="Na+/solute_symporter_sf"/>
</dbReference>
<name>A0A1Y0LGZ9_TATCI</name>
<dbReference type="Proteomes" id="UP000195814">
    <property type="component" value="Chromosome"/>
</dbReference>
<keyword evidence="11" id="KW-1185">Reference proteome</keyword>
<dbReference type="PANTHER" id="PTHR36838:SF1">
    <property type="entry name" value="SLR1864 PROTEIN"/>
    <property type="match status" value="1"/>
</dbReference>
<dbReference type="GO" id="GO:0005886">
    <property type="term" value="C:plasma membrane"/>
    <property type="evidence" value="ECO:0007669"/>
    <property type="project" value="UniProtKB-SubCell"/>
</dbReference>
<feature type="transmembrane region" description="Helical" evidence="8">
    <location>
        <begin position="60"/>
        <end position="81"/>
    </location>
</feature>
<evidence type="ECO:0000313" key="10">
    <source>
        <dbReference type="EMBL" id="ARU96919.1"/>
    </source>
</evidence>
<evidence type="ECO:0000256" key="7">
    <source>
        <dbReference type="ARBA" id="ARBA00023136"/>
    </source>
</evidence>
<dbReference type="Gene3D" id="1.20.1530.20">
    <property type="match status" value="1"/>
</dbReference>
<feature type="transmembrane region" description="Helical" evidence="8">
    <location>
        <begin position="122"/>
        <end position="146"/>
    </location>
</feature>
<evidence type="ECO:0000256" key="8">
    <source>
        <dbReference type="SAM" id="Phobius"/>
    </source>
</evidence>
<feature type="transmembrane region" description="Helical" evidence="8">
    <location>
        <begin position="6"/>
        <end position="23"/>
    </location>
</feature>
<keyword evidence="5 8" id="KW-0812">Transmembrane</keyword>
<protein>
    <recommendedName>
        <fullName evidence="13">Transporter</fullName>
    </recommendedName>
</protein>
<dbReference type="GO" id="GO:0055085">
    <property type="term" value="P:transmembrane transport"/>
    <property type="evidence" value="ECO:0007669"/>
    <property type="project" value="InterPro"/>
</dbReference>
<dbReference type="OrthoDB" id="9810457at2"/>
<evidence type="ECO:0000256" key="2">
    <source>
        <dbReference type="ARBA" id="ARBA00010145"/>
    </source>
</evidence>
<feature type="transmembrane region" description="Helical" evidence="8">
    <location>
        <begin position="252"/>
        <end position="274"/>
    </location>
</feature>
<evidence type="ECO:0000313" key="9">
    <source>
        <dbReference type="EMBL" id="ARU92881.1"/>
    </source>
</evidence>
<evidence type="ECO:0000256" key="5">
    <source>
        <dbReference type="ARBA" id="ARBA00022692"/>
    </source>
</evidence>
<dbReference type="Pfam" id="PF03547">
    <property type="entry name" value="Mem_trans"/>
    <property type="match status" value="1"/>
</dbReference>
<dbReference type="AlphaFoldDB" id="A0A1Y0LGZ9"/>
<feature type="transmembrane region" description="Helical" evidence="8">
    <location>
        <begin position="35"/>
        <end position="54"/>
    </location>
</feature>
<comment type="subcellular location">
    <subcellularLocation>
        <location evidence="1">Cell membrane</location>
        <topology evidence="1">Multi-pass membrane protein</topology>
    </subcellularLocation>
</comment>
<feature type="transmembrane region" description="Helical" evidence="8">
    <location>
        <begin position="281"/>
        <end position="303"/>
    </location>
</feature>
<feature type="transmembrane region" description="Helical" evidence="8">
    <location>
        <begin position="223"/>
        <end position="246"/>
    </location>
</feature>
<evidence type="ECO:0000256" key="3">
    <source>
        <dbReference type="ARBA" id="ARBA00022448"/>
    </source>
</evidence>
<comment type="similarity">
    <text evidence="2">Belongs to the auxin efflux carrier (TC 2.A.69) family.</text>
</comment>
<evidence type="ECO:0000256" key="6">
    <source>
        <dbReference type="ARBA" id="ARBA00022989"/>
    </source>
</evidence>
<keyword evidence="6 8" id="KW-1133">Transmembrane helix</keyword>
<dbReference type="EMBL" id="CP015579">
    <property type="protein sequence ID" value="ARU92881.1"/>
    <property type="molecule type" value="Genomic_DNA"/>
</dbReference>
<evidence type="ECO:0000313" key="11">
    <source>
        <dbReference type="Proteomes" id="UP000195729"/>
    </source>
</evidence>
<accession>A0A1Y0LGZ9</accession>
<dbReference type="KEGG" id="tci:A7K98_03160"/>
<feature type="transmembrane region" description="Helical" evidence="8">
    <location>
        <begin position="158"/>
        <end position="181"/>
    </location>
</feature>
<evidence type="ECO:0000313" key="12">
    <source>
        <dbReference type="Proteomes" id="UP000195814"/>
    </source>
</evidence>
<proteinExistence type="inferred from homology"/>
<evidence type="ECO:0008006" key="13">
    <source>
        <dbReference type="Google" id="ProtNLM"/>
    </source>
</evidence>
<reference evidence="11 12" key="1">
    <citation type="submission" date="2016-05" db="EMBL/GenBank/DDBJ databases">
        <title>Complete genome sequence of two 2,5-diketo-D-glunonic acid producing strain Tatumella citrea.</title>
        <authorList>
            <person name="Duan C."/>
            <person name="Yang J."/>
            <person name="Yang S."/>
        </authorList>
    </citation>
    <scope>NUCLEOTIDE SEQUENCE [LARGE SCALE GENOMIC DNA]</scope>
    <source>
        <strain evidence="10 11">ATCC 39140</strain>
        <strain evidence="9 12">DSM 13699</strain>
    </source>
</reference>
<feature type="transmembrane region" description="Helical" evidence="8">
    <location>
        <begin position="93"/>
        <end position="116"/>
    </location>
</feature>
<dbReference type="PANTHER" id="PTHR36838">
    <property type="entry name" value="AUXIN EFFLUX CARRIER FAMILY PROTEIN"/>
    <property type="match status" value="1"/>
</dbReference>
<dbReference type="Proteomes" id="UP000195729">
    <property type="component" value="Chromosome"/>
</dbReference>
<feature type="transmembrane region" description="Helical" evidence="8">
    <location>
        <begin position="193"/>
        <end position="211"/>
    </location>
</feature>
<dbReference type="InterPro" id="IPR004776">
    <property type="entry name" value="Mem_transp_PIN-like"/>
</dbReference>
<keyword evidence="4" id="KW-1003">Cell membrane</keyword>